<comment type="similarity">
    <text evidence="1">Belongs to the aldo/keto reductase family.</text>
</comment>
<dbReference type="PANTHER" id="PTHR43827:SF9">
    <property type="entry name" value="ALDO-KETO REDUCTASE"/>
    <property type="match status" value="1"/>
</dbReference>
<dbReference type="InParanoid" id="F0ZG46"/>
<accession>F0ZG46</accession>
<evidence type="ECO:0000313" key="8">
    <source>
        <dbReference type="Proteomes" id="UP000001064"/>
    </source>
</evidence>
<feature type="domain" description="NADP-dependent oxidoreductase" evidence="6">
    <location>
        <begin position="29"/>
        <end position="277"/>
    </location>
</feature>
<dbReference type="GeneID" id="10503772"/>
<dbReference type="GO" id="GO:0016491">
    <property type="term" value="F:oxidoreductase activity"/>
    <property type="evidence" value="ECO:0007669"/>
    <property type="project" value="UniProtKB-KW"/>
</dbReference>
<dbReference type="InterPro" id="IPR036812">
    <property type="entry name" value="NAD(P)_OxRdtase_dom_sf"/>
</dbReference>
<evidence type="ECO:0000256" key="2">
    <source>
        <dbReference type="ARBA" id="ARBA00023002"/>
    </source>
</evidence>
<name>F0ZG46_DICPU</name>
<keyword evidence="2" id="KW-0560">Oxidoreductase</keyword>
<sequence>MSVKQVLNIASKIKLNNGVMMPLFGLGCYQVQSEDMEKVIRTSIDNGYILIDTASAYRNEEAIGNVLEKIFKEGKVKREDLFITTKAGTGEHGYDNAITALNDSLKKLKLDYVDLYLIHWPGVKGLKPEDEANSKTRKETWKAFEKLYEEKKCRSIGVSNYTIKHLEELLSHCNIKPTVNQVEFHPFLYQKELYEFCKKNDIVLEAYASLTRGKKFDDEVIGEAAKSLGKTRAQLLLRWAIQKNIVVIPKSSNPERIIENANIFDFEISDATMEKLDCVGDNNQTRICWDPTIVS</sequence>
<dbReference type="PROSITE" id="PS00062">
    <property type="entry name" value="ALDOKETO_REDUCTASE_2"/>
    <property type="match status" value="1"/>
</dbReference>
<protein>
    <recommendedName>
        <fullName evidence="6">NADP-dependent oxidoreductase domain-containing protein</fullName>
    </recommendedName>
</protein>
<dbReference type="OMA" id="ACATNQV"/>
<evidence type="ECO:0000256" key="4">
    <source>
        <dbReference type="PIRSR" id="PIRSR000097-2"/>
    </source>
</evidence>
<dbReference type="PANTHER" id="PTHR43827">
    <property type="entry name" value="2,5-DIKETO-D-GLUCONIC ACID REDUCTASE"/>
    <property type="match status" value="1"/>
</dbReference>
<feature type="binding site" evidence="4">
    <location>
        <position position="119"/>
    </location>
    <ligand>
        <name>substrate</name>
    </ligand>
</feature>
<dbReference type="Gene3D" id="3.20.20.100">
    <property type="entry name" value="NADP-dependent oxidoreductase domain"/>
    <property type="match status" value="1"/>
</dbReference>
<proteinExistence type="inferred from homology"/>
<dbReference type="FunFam" id="3.20.20.100:FF:000015">
    <property type="entry name" value="Oxidoreductase, aldo/keto reductase family"/>
    <property type="match status" value="1"/>
</dbReference>
<feature type="site" description="Lowers pKa of active site Tyr" evidence="5">
    <location>
        <position position="86"/>
    </location>
</feature>
<organism evidence="7 8">
    <name type="scientific">Dictyostelium purpureum</name>
    <name type="common">Slime mold</name>
    <dbReference type="NCBI Taxonomy" id="5786"/>
    <lineage>
        <taxon>Eukaryota</taxon>
        <taxon>Amoebozoa</taxon>
        <taxon>Evosea</taxon>
        <taxon>Eumycetozoa</taxon>
        <taxon>Dictyostelia</taxon>
        <taxon>Dictyosteliales</taxon>
        <taxon>Dictyosteliaceae</taxon>
        <taxon>Dictyostelium</taxon>
    </lineage>
</organism>
<dbReference type="STRING" id="5786.F0ZG46"/>
<evidence type="ECO:0000256" key="3">
    <source>
        <dbReference type="PIRSR" id="PIRSR000097-1"/>
    </source>
</evidence>
<evidence type="ECO:0000313" key="7">
    <source>
        <dbReference type="EMBL" id="EGC37097.1"/>
    </source>
</evidence>
<dbReference type="InterPro" id="IPR020471">
    <property type="entry name" value="AKR"/>
</dbReference>
<dbReference type="OrthoDB" id="416253at2759"/>
<keyword evidence="8" id="KW-1185">Reference proteome</keyword>
<dbReference type="CDD" id="cd19136">
    <property type="entry name" value="AKR_DrGR-like"/>
    <property type="match status" value="1"/>
</dbReference>
<evidence type="ECO:0000259" key="6">
    <source>
        <dbReference type="Pfam" id="PF00248"/>
    </source>
</evidence>
<dbReference type="InterPro" id="IPR018170">
    <property type="entry name" value="Aldo/ket_reductase_CS"/>
</dbReference>
<dbReference type="VEuPathDB" id="AmoebaDB:DICPUDRAFT_30850"/>
<dbReference type="RefSeq" id="XP_003286378.1">
    <property type="nucleotide sequence ID" value="XM_003286330.1"/>
</dbReference>
<dbReference type="AlphaFoldDB" id="F0ZG46"/>
<dbReference type="PROSITE" id="PS51257">
    <property type="entry name" value="PROKAR_LIPOPROTEIN"/>
    <property type="match status" value="1"/>
</dbReference>
<dbReference type="PIRSF" id="PIRSF000097">
    <property type="entry name" value="AKR"/>
    <property type="match status" value="1"/>
</dbReference>
<dbReference type="PROSITE" id="PS00063">
    <property type="entry name" value="ALDOKETO_REDUCTASE_3"/>
    <property type="match status" value="1"/>
</dbReference>
<reference evidence="8" key="1">
    <citation type="journal article" date="2011" name="Genome Biol.">
        <title>Comparative genomics of the social amoebae Dictyostelium discoideum and Dictyostelium purpureum.</title>
        <authorList>
            <consortium name="US DOE Joint Genome Institute (JGI-PGF)"/>
            <person name="Sucgang R."/>
            <person name="Kuo A."/>
            <person name="Tian X."/>
            <person name="Salerno W."/>
            <person name="Parikh A."/>
            <person name="Feasley C.L."/>
            <person name="Dalin E."/>
            <person name="Tu H."/>
            <person name="Huang E."/>
            <person name="Barry K."/>
            <person name="Lindquist E."/>
            <person name="Shapiro H."/>
            <person name="Bruce D."/>
            <person name="Schmutz J."/>
            <person name="Salamov A."/>
            <person name="Fey P."/>
            <person name="Gaudet P."/>
            <person name="Anjard C."/>
            <person name="Babu M.M."/>
            <person name="Basu S."/>
            <person name="Bushmanova Y."/>
            <person name="van der Wel H."/>
            <person name="Katoh-Kurasawa M."/>
            <person name="Dinh C."/>
            <person name="Coutinho P.M."/>
            <person name="Saito T."/>
            <person name="Elias M."/>
            <person name="Schaap P."/>
            <person name="Kay R.R."/>
            <person name="Henrissat B."/>
            <person name="Eichinger L."/>
            <person name="Rivero F."/>
            <person name="Putnam N.H."/>
            <person name="West C.M."/>
            <person name="Loomis W.F."/>
            <person name="Chisholm R.L."/>
            <person name="Shaulsky G."/>
            <person name="Strassmann J.E."/>
            <person name="Queller D.C."/>
            <person name="Kuspa A."/>
            <person name="Grigoriev I.V."/>
        </authorList>
    </citation>
    <scope>NUCLEOTIDE SEQUENCE [LARGE SCALE GENOMIC DNA]</scope>
    <source>
        <strain evidence="8">QSDP1</strain>
    </source>
</reference>
<dbReference type="SUPFAM" id="SSF51430">
    <property type="entry name" value="NAD(P)-linked oxidoreductase"/>
    <property type="match status" value="1"/>
</dbReference>
<feature type="active site" description="Proton donor" evidence="3">
    <location>
        <position position="57"/>
    </location>
</feature>
<evidence type="ECO:0000256" key="1">
    <source>
        <dbReference type="ARBA" id="ARBA00007905"/>
    </source>
</evidence>
<dbReference type="Pfam" id="PF00248">
    <property type="entry name" value="Aldo_ket_red"/>
    <property type="match status" value="1"/>
</dbReference>
<dbReference type="EMBL" id="GL871008">
    <property type="protein sequence ID" value="EGC37097.1"/>
    <property type="molecule type" value="Genomic_DNA"/>
</dbReference>
<dbReference type="PRINTS" id="PR00069">
    <property type="entry name" value="ALDKETRDTASE"/>
</dbReference>
<dbReference type="KEGG" id="dpp:DICPUDRAFT_30850"/>
<evidence type="ECO:0000256" key="5">
    <source>
        <dbReference type="PIRSR" id="PIRSR000097-3"/>
    </source>
</evidence>
<gene>
    <name evidence="7" type="ORF">DICPUDRAFT_30850</name>
</gene>
<dbReference type="eggNOG" id="KOG1577">
    <property type="taxonomic scope" value="Eukaryota"/>
</dbReference>
<dbReference type="InterPro" id="IPR023210">
    <property type="entry name" value="NADP_OxRdtase_dom"/>
</dbReference>
<dbReference type="Proteomes" id="UP000001064">
    <property type="component" value="Unassembled WGS sequence"/>
</dbReference>